<keyword evidence="4" id="KW-1185">Reference proteome</keyword>
<feature type="domain" description="Glycosyltransferase subfamily 4-like N-terminal" evidence="2">
    <location>
        <begin position="24"/>
        <end position="145"/>
    </location>
</feature>
<protein>
    <submittedName>
        <fullName evidence="3">Glycosyltransferase family 4 protein</fullName>
    </submittedName>
</protein>
<gene>
    <name evidence="3" type="ORF">ACFS29_18705</name>
</gene>
<reference evidence="4" key="1">
    <citation type="journal article" date="2019" name="Int. J. Syst. Evol. Microbiol.">
        <title>The Global Catalogue of Microorganisms (GCM) 10K type strain sequencing project: providing services to taxonomists for standard genome sequencing and annotation.</title>
        <authorList>
            <consortium name="The Broad Institute Genomics Platform"/>
            <consortium name="The Broad Institute Genome Sequencing Center for Infectious Disease"/>
            <person name="Wu L."/>
            <person name="Ma J."/>
        </authorList>
    </citation>
    <scope>NUCLEOTIDE SEQUENCE [LARGE SCALE GENOMIC DNA]</scope>
    <source>
        <strain evidence="4">KCTC 32514</strain>
    </source>
</reference>
<dbReference type="CDD" id="cd03808">
    <property type="entry name" value="GT4_CapM-like"/>
    <property type="match status" value="1"/>
</dbReference>
<dbReference type="InterPro" id="IPR028098">
    <property type="entry name" value="Glyco_trans_4-like_N"/>
</dbReference>
<comment type="caution">
    <text evidence="3">The sequence shown here is derived from an EMBL/GenBank/DDBJ whole genome shotgun (WGS) entry which is preliminary data.</text>
</comment>
<evidence type="ECO:0000259" key="2">
    <source>
        <dbReference type="Pfam" id="PF13477"/>
    </source>
</evidence>
<evidence type="ECO:0000313" key="4">
    <source>
        <dbReference type="Proteomes" id="UP001597548"/>
    </source>
</evidence>
<evidence type="ECO:0000259" key="1">
    <source>
        <dbReference type="Pfam" id="PF00534"/>
    </source>
</evidence>
<dbReference type="Proteomes" id="UP001597548">
    <property type="component" value="Unassembled WGS sequence"/>
</dbReference>
<organism evidence="3 4">
    <name type="scientific">Psychroserpens luteus</name>
    <dbReference type="NCBI Taxonomy" id="1434066"/>
    <lineage>
        <taxon>Bacteria</taxon>
        <taxon>Pseudomonadati</taxon>
        <taxon>Bacteroidota</taxon>
        <taxon>Flavobacteriia</taxon>
        <taxon>Flavobacteriales</taxon>
        <taxon>Flavobacteriaceae</taxon>
        <taxon>Psychroserpens</taxon>
    </lineage>
</organism>
<dbReference type="EMBL" id="JBHUOS010000016">
    <property type="protein sequence ID" value="MFD2917690.1"/>
    <property type="molecule type" value="Genomic_DNA"/>
</dbReference>
<dbReference type="RefSeq" id="WP_241738288.1">
    <property type="nucleotide sequence ID" value="NZ_JADILU010000002.1"/>
</dbReference>
<feature type="domain" description="Glycosyl transferase family 1" evidence="1">
    <location>
        <begin position="190"/>
        <end position="358"/>
    </location>
</feature>
<dbReference type="Gene3D" id="3.40.50.2000">
    <property type="entry name" value="Glycogen Phosphorylase B"/>
    <property type="match status" value="2"/>
</dbReference>
<accession>A0ABW5ZZ51</accession>
<evidence type="ECO:0000313" key="3">
    <source>
        <dbReference type="EMBL" id="MFD2917690.1"/>
    </source>
</evidence>
<name>A0ABW5ZZ51_9FLAO</name>
<dbReference type="SUPFAM" id="SSF53756">
    <property type="entry name" value="UDP-Glycosyltransferase/glycogen phosphorylase"/>
    <property type="match status" value="1"/>
</dbReference>
<dbReference type="InterPro" id="IPR001296">
    <property type="entry name" value="Glyco_trans_1"/>
</dbReference>
<dbReference type="PANTHER" id="PTHR12526">
    <property type="entry name" value="GLYCOSYLTRANSFERASE"/>
    <property type="match status" value="1"/>
</dbReference>
<proteinExistence type="predicted"/>
<dbReference type="Pfam" id="PF13477">
    <property type="entry name" value="Glyco_trans_4_2"/>
    <property type="match status" value="1"/>
</dbReference>
<dbReference type="Pfam" id="PF00534">
    <property type="entry name" value="Glycos_transf_1"/>
    <property type="match status" value="1"/>
</dbReference>
<sequence length="381" mass="43321">MKKLIRVTTVPSSLRSLLKGQHRFMSNHFEVIGVSGDGDALQDVRQNEGIKTHVVEMTRTITPLKDLKATYQLYKFFKKERPFIVHTHTPKAGTLGMLAAKLAKVPHRLHTIAGLPLLEATGKKRVLLDNVEKFTYSCATKILPNSCGLEKIIIDNNYTKPEKLLVIGNGSSNGIDTKHYDASLISEEKKEKLKQELGIGENDLVFIFIGRIVKDKGINELIQAFNRLSKKQHNIKLILVGYKENLLDPLLPETETLITENKQILSVGLQKDIRPYVAISHVLTFPSYREGFPNVVLQCSCMELPCIVSNINGCNEVIEDHVNGLIIPVKNETELEKAMQFMIDFPDKRIAMKQNTRSRIIKRYEQKFVWNELLHYYNSLS</sequence>
<dbReference type="PANTHER" id="PTHR12526:SF638">
    <property type="entry name" value="SPORE COAT PROTEIN SA"/>
    <property type="match status" value="1"/>
</dbReference>